<evidence type="ECO:0008006" key="4">
    <source>
        <dbReference type="Google" id="ProtNLM"/>
    </source>
</evidence>
<evidence type="ECO:0000313" key="3">
    <source>
        <dbReference type="Proteomes" id="UP001061298"/>
    </source>
</evidence>
<keyword evidence="1" id="KW-0812">Transmembrane</keyword>
<organism evidence="2 3">
    <name type="scientific">Streptomyces cynarae</name>
    <dbReference type="NCBI Taxonomy" id="2981134"/>
    <lineage>
        <taxon>Bacteria</taxon>
        <taxon>Bacillati</taxon>
        <taxon>Actinomycetota</taxon>
        <taxon>Actinomycetes</taxon>
        <taxon>Kitasatosporales</taxon>
        <taxon>Streptomycetaceae</taxon>
        <taxon>Streptomyces</taxon>
    </lineage>
</organism>
<dbReference type="RefSeq" id="WP_263234137.1">
    <property type="nucleotide sequence ID" value="NZ_CP106793.1"/>
</dbReference>
<keyword evidence="1" id="KW-0472">Membrane</keyword>
<evidence type="ECO:0000256" key="1">
    <source>
        <dbReference type="SAM" id="Phobius"/>
    </source>
</evidence>
<reference evidence="2" key="1">
    <citation type="submission" date="2022-10" db="EMBL/GenBank/DDBJ databases">
        <authorList>
            <person name="Mo P."/>
        </authorList>
    </citation>
    <scope>NUCLEOTIDE SEQUENCE</scope>
    <source>
        <strain evidence="2">HUAS 13-4</strain>
    </source>
</reference>
<keyword evidence="3" id="KW-1185">Reference proteome</keyword>
<protein>
    <recommendedName>
        <fullName evidence="4">ABC transporter permease</fullName>
    </recommendedName>
</protein>
<dbReference type="Proteomes" id="UP001061298">
    <property type="component" value="Chromosome"/>
</dbReference>
<proteinExistence type="predicted"/>
<name>A0ABY6EB43_9ACTN</name>
<evidence type="ECO:0000313" key="2">
    <source>
        <dbReference type="EMBL" id="UXY23902.1"/>
    </source>
</evidence>
<gene>
    <name evidence="2" type="ORF">N8I84_38280</name>
</gene>
<accession>A0ABY6EB43</accession>
<dbReference type="EMBL" id="CP106793">
    <property type="protein sequence ID" value="UXY23902.1"/>
    <property type="molecule type" value="Genomic_DNA"/>
</dbReference>
<keyword evidence="1" id="KW-1133">Transmembrane helix</keyword>
<feature type="transmembrane region" description="Helical" evidence="1">
    <location>
        <begin position="28"/>
        <end position="47"/>
    </location>
</feature>
<sequence length="55" mass="5592">MLSDILGRLPSGAGYAAATSLQTVLTPGGPAIALASLIAIGVAVPWVEDRRGRPY</sequence>